<feature type="transmembrane region" description="Helical" evidence="8">
    <location>
        <begin position="220"/>
        <end position="241"/>
    </location>
</feature>
<dbReference type="InterPro" id="IPR028362">
    <property type="entry name" value="AlgI"/>
</dbReference>
<comment type="subcellular location">
    <subcellularLocation>
        <location evidence="1">Cell membrane</location>
        <topology evidence="1">Multi-pass membrane protein</topology>
    </subcellularLocation>
</comment>
<name>A0A9D1D979_9FIRM</name>
<dbReference type="PIRSF" id="PIRSF016636">
    <property type="entry name" value="AlgI_DltB"/>
    <property type="match status" value="1"/>
</dbReference>
<dbReference type="PANTHER" id="PTHR13285">
    <property type="entry name" value="ACYLTRANSFERASE"/>
    <property type="match status" value="1"/>
</dbReference>
<dbReference type="AlphaFoldDB" id="A0A9D1D979"/>
<feature type="transmembrane region" description="Helical" evidence="8">
    <location>
        <begin position="118"/>
        <end position="137"/>
    </location>
</feature>
<evidence type="ECO:0000256" key="7">
    <source>
        <dbReference type="PIRNR" id="PIRNR016636"/>
    </source>
</evidence>
<keyword evidence="5 8" id="KW-1133">Transmembrane helix</keyword>
<dbReference type="PIRSF" id="PIRSF500217">
    <property type="entry name" value="AlgI"/>
    <property type="match status" value="1"/>
</dbReference>
<evidence type="ECO:0000256" key="8">
    <source>
        <dbReference type="SAM" id="Phobius"/>
    </source>
</evidence>
<keyword evidence="7" id="KW-0012">Acyltransferase</keyword>
<feature type="transmembrane region" description="Helical" evidence="8">
    <location>
        <begin position="12"/>
        <end position="31"/>
    </location>
</feature>
<evidence type="ECO:0000256" key="6">
    <source>
        <dbReference type="ARBA" id="ARBA00023136"/>
    </source>
</evidence>
<evidence type="ECO:0000256" key="4">
    <source>
        <dbReference type="ARBA" id="ARBA00022692"/>
    </source>
</evidence>
<comment type="similarity">
    <text evidence="2 7">Belongs to the membrane-bound acyltransferase family.</text>
</comment>
<evidence type="ECO:0000256" key="3">
    <source>
        <dbReference type="ARBA" id="ARBA00022475"/>
    </source>
</evidence>
<dbReference type="GO" id="GO:0005886">
    <property type="term" value="C:plasma membrane"/>
    <property type="evidence" value="ECO:0007669"/>
    <property type="project" value="UniProtKB-SubCell"/>
</dbReference>
<sequence>MVLLGASGVFYLSNSVPLSIFLLFTAFTTFWTGKRLGQIRKETDAFLKDWKEGKVHPQETKKEYRAKQDRKKRRQVLLAAGANIGVLCVLKYTGFLFSSLNQAMEALGLTGGLPGVSFLLPLGISFYTLQSVGYLIDVYRGRCEADTNFAKYLLFVSFFPQIVQGPISRYDQLAHQLYEGHSFDYHRVSMGAQLILWGYLKKLVITERLSMITDPIFQEYLNYSGITMLLGAALYGFQVYIDFSGGMDITRGIAQMLGIDMTENFARPYFARSLAEFWRRWHITLGAWMRDYVFYPISLSAAFSRLGKRTRKWFGTQTGKMIPTFLAMFITFLLVGIWHGAEWKYVAYGLWNAAIISSSILLEPFYKRMAEKLHIRTEGAGWKLFQMIRTFFLVSLGRFFSGAVSLESALTMMKSAFTVWNPEIFTDGTLLSFGLGRKDYLFVFILTLFIFAVGIYQERGGRVRETMSKQKLPLRWAFYLGAILILVLFGHYGPGYSAAEFVYQQF</sequence>
<feature type="transmembrane region" description="Helical" evidence="8">
    <location>
        <begin position="321"/>
        <end position="339"/>
    </location>
</feature>
<feature type="transmembrane region" description="Helical" evidence="8">
    <location>
        <begin position="345"/>
        <end position="366"/>
    </location>
</feature>
<feature type="transmembrane region" description="Helical" evidence="8">
    <location>
        <begin position="476"/>
        <end position="493"/>
    </location>
</feature>
<feature type="transmembrane region" description="Helical" evidence="8">
    <location>
        <begin position="387"/>
        <end position="406"/>
    </location>
</feature>
<dbReference type="InterPro" id="IPR004299">
    <property type="entry name" value="MBOAT_fam"/>
</dbReference>
<gene>
    <name evidence="9" type="ORF">IAB31_07435</name>
</gene>
<evidence type="ECO:0000256" key="2">
    <source>
        <dbReference type="ARBA" id="ARBA00010323"/>
    </source>
</evidence>
<dbReference type="Pfam" id="PF03062">
    <property type="entry name" value="MBOAT"/>
    <property type="match status" value="1"/>
</dbReference>
<keyword evidence="6 7" id="KW-0472">Membrane</keyword>
<reference evidence="9" key="1">
    <citation type="submission" date="2020-10" db="EMBL/GenBank/DDBJ databases">
        <authorList>
            <person name="Gilroy R."/>
        </authorList>
    </citation>
    <scope>NUCLEOTIDE SEQUENCE</scope>
    <source>
        <strain evidence="9">ChiSjej4B22-8148</strain>
    </source>
</reference>
<dbReference type="InterPro" id="IPR051085">
    <property type="entry name" value="MB_O-acyltransferase"/>
</dbReference>
<keyword evidence="3 7" id="KW-1003">Cell membrane</keyword>
<comment type="caution">
    <text evidence="9">The sequence shown here is derived from an EMBL/GenBank/DDBJ whole genome shotgun (WGS) entry which is preliminary data.</text>
</comment>
<evidence type="ECO:0000256" key="1">
    <source>
        <dbReference type="ARBA" id="ARBA00004651"/>
    </source>
</evidence>
<protein>
    <submittedName>
        <fullName evidence="9">MBOAT family protein</fullName>
    </submittedName>
</protein>
<dbReference type="GO" id="GO:0016746">
    <property type="term" value="F:acyltransferase activity"/>
    <property type="evidence" value="ECO:0007669"/>
    <property type="project" value="UniProtKB-KW"/>
</dbReference>
<reference evidence="9" key="2">
    <citation type="journal article" date="2021" name="PeerJ">
        <title>Extensive microbial diversity within the chicken gut microbiome revealed by metagenomics and culture.</title>
        <authorList>
            <person name="Gilroy R."/>
            <person name="Ravi A."/>
            <person name="Getino M."/>
            <person name="Pursley I."/>
            <person name="Horton D.L."/>
            <person name="Alikhan N.F."/>
            <person name="Baker D."/>
            <person name="Gharbi K."/>
            <person name="Hall N."/>
            <person name="Watson M."/>
            <person name="Adriaenssens E.M."/>
            <person name="Foster-Nyarko E."/>
            <person name="Jarju S."/>
            <person name="Secka A."/>
            <person name="Antonio M."/>
            <person name="Oren A."/>
            <person name="Chaudhuri R.R."/>
            <person name="La Ragione R."/>
            <person name="Hildebrand F."/>
            <person name="Pallen M.J."/>
        </authorList>
    </citation>
    <scope>NUCLEOTIDE SEQUENCE</scope>
    <source>
        <strain evidence="9">ChiSjej4B22-8148</strain>
    </source>
</reference>
<evidence type="ECO:0000256" key="5">
    <source>
        <dbReference type="ARBA" id="ARBA00022989"/>
    </source>
</evidence>
<proteinExistence type="inferred from homology"/>
<feature type="transmembrane region" description="Helical" evidence="8">
    <location>
        <begin position="440"/>
        <end position="456"/>
    </location>
</feature>
<dbReference type="GO" id="GO:0042121">
    <property type="term" value="P:alginic acid biosynthetic process"/>
    <property type="evidence" value="ECO:0007669"/>
    <property type="project" value="InterPro"/>
</dbReference>
<keyword evidence="4 8" id="KW-0812">Transmembrane</keyword>
<keyword evidence="7" id="KW-0808">Transferase</keyword>
<accession>A0A9D1D979</accession>
<evidence type="ECO:0000313" key="10">
    <source>
        <dbReference type="Proteomes" id="UP000886757"/>
    </source>
</evidence>
<evidence type="ECO:0000313" key="9">
    <source>
        <dbReference type="EMBL" id="HIR13739.1"/>
    </source>
</evidence>
<dbReference type="PANTHER" id="PTHR13285:SF18">
    <property type="entry name" value="PROTEIN-CYSTEINE N-PALMITOYLTRANSFERASE RASP"/>
    <property type="match status" value="1"/>
</dbReference>
<dbReference type="InterPro" id="IPR024194">
    <property type="entry name" value="Ac/AlaTfrase_AlgI/DltB"/>
</dbReference>
<feature type="transmembrane region" description="Helical" evidence="8">
    <location>
        <begin position="76"/>
        <end position="98"/>
    </location>
</feature>
<dbReference type="Proteomes" id="UP000886757">
    <property type="component" value="Unassembled WGS sequence"/>
</dbReference>
<dbReference type="EMBL" id="DVGK01000082">
    <property type="protein sequence ID" value="HIR13739.1"/>
    <property type="molecule type" value="Genomic_DNA"/>
</dbReference>
<organism evidence="9 10">
    <name type="scientific">Candidatus Choladousia intestinavium</name>
    <dbReference type="NCBI Taxonomy" id="2840727"/>
    <lineage>
        <taxon>Bacteria</taxon>
        <taxon>Bacillati</taxon>
        <taxon>Bacillota</taxon>
        <taxon>Clostridia</taxon>
        <taxon>Lachnospirales</taxon>
        <taxon>Lachnospiraceae</taxon>
        <taxon>Lachnospiraceae incertae sedis</taxon>
        <taxon>Candidatus Choladousia</taxon>
    </lineage>
</organism>